<name>A0A6N7XZC8_9FIRM</name>
<keyword evidence="2" id="KW-0472">Membrane</keyword>
<keyword evidence="2" id="KW-1133">Transmembrane helix</keyword>
<evidence type="ECO:0000313" key="3">
    <source>
        <dbReference type="EMBL" id="MSU81336.1"/>
    </source>
</evidence>
<dbReference type="Pfam" id="PF09919">
    <property type="entry name" value="DUF2149"/>
    <property type="match status" value="1"/>
</dbReference>
<evidence type="ECO:0000313" key="4">
    <source>
        <dbReference type="Proteomes" id="UP000433359"/>
    </source>
</evidence>
<reference evidence="3 4" key="1">
    <citation type="submission" date="2019-08" db="EMBL/GenBank/DDBJ databases">
        <title>In-depth cultivation of the pig gut microbiome towards novel bacterial diversity and tailored functional studies.</title>
        <authorList>
            <person name="Wylensek D."/>
            <person name="Hitch T.C.A."/>
            <person name="Clavel T."/>
        </authorList>
    </citation>
    <scope>NUCLEOTIDE SEQUENCE [LARGE SCALE GENOMIC DNA]</scope>
    <source>
        <strain evidence="3 4">BSM-383-APC-4H</strain>
    </source>
</reference>
<dbReference type="InterPro" id="IPR018676">
    <property type="entry name" value="DUF2149"/>
</dbReference>
<protein>
    <submittedName>
        <fullName evidence="3">DUF2149 domain-containing protein</fullName>
    </submittedName>
</protein>
<comment type="caution">
    <text evidence="3">The sequence shown here is derived from an EMBL/GenBank/DDBJ whole genome shotgun (WGS) entry which is preliminary data.</text>
</comment>
<dbReference type="AlphaFoldDB" id="A0A6N7XZC8"/>
<dbReference type="EMBL" id="VULP01000003">
    <property type="protein sequence ID" value="MSU81336.1"/>
    <property type="molecule type" value="Genomic_DNA"/>
</dbReference>
<feature type="region of interest" description="Disordered" evidence="1">
    <location>
        <begin position="1"/>
        <end position="22"/>
    </location>
</feature>
<keyword evidence="2" id="KW-0812">Transmembrane</keyword>
<organism evidence="3 4">
    <name type="scientific">Anaerobutyricum soehngenii</name>
    <dbReference type="NCBI Taxonomy" id="105843"/>
    <lineage>
        <taxon>Bacteria</taxon>
        <taxon>Bacillati</taxon>
        <taxon>Bacillota</taxon>
        <taxon>Clostridia</taxon>
        <taxon>Lachnospirales</taxon>
        <taxon>Lachnospiraceae</taxon>
        <taxon>Anaerobutyricum</taxon>
    </lineage>
</organism>
<dbReference type="Proteomes" id="UP000433359">
    <property type="component" value="Unassembled WGS sequence"/>
</dbReference>
<accession>A0A6N7XZC8</accession>
<feature type="transmembrane region" description="Helical" evidence="2">
    <location>
        <begin position="61"/>
        <end position="80"/>
    </location>
</feature>
<gene>
    <name evidence="3" type="ORF">FYJ25_02930</name>
</gene>
<evidence type="ECO:0000256" key="1">
    <source>
        <dbReference type="SAM" id="MobiDB-lite"/>
    </source>
</evidence>
<evidence type="ECO:0000256" key="2">
    <source>
        <dbReference type="SAM" id="Phobius"/>
    </source>
</evidence>
<sequence length="142" mass="15645">MVSQIFSGTGIPDGSDSGKNEIRYSAGVKRRKRMLKNRKRLSRSFDAEDDNENPMENLTNLFDVMLVFACGLMVALVMSLNVDVSRLDQAVIEYKNDGGGKATVEESDGLSMEEVGTVYRDPKTGKTYILDETTGDEGYSGE</sequence>
<proteinExistence type="predicted"/>